<dbReference type="EMBL" id="CP019480">
    <property type="protein sequence ID" value="UQC89190.1"/>
    <property type="molecule type" value="Genomic_DNA"/>
</dbReference>
<feature type="region of interest" description="Disordered" evidence="1">
    <location>
        <begin position="910"/>
        <end position="992"/>
    </location>
</feature>
<feature type="compositionally biased region" description="Polar residues" evidence="1">
    <location>
        <begin position="927"/>
        <end position="947"/>
    </location>
</feature>
<feature type="region of interest" description="Disordered" evidence="1">
    <location>
        <begin position="296"/>
        <end position="339"/>
    </location>
</feature>
<organism evidence="2 3">
    <name type="scientific">Colletotrichum lupini</name>
    <dbReference type="NCBI Taxonomy" id="145971"/>
    <lineage>
        <taxon>Eukaryota</taxon>
        <taxon>Fungi</taxon>
        <taxon>Dikarya</taxon>
        <taxon>Ascomycota</taxon>
        <taxon>Pezizomycotina</taxon>
        <taxon>Sordariomycetes</taxon>
        <taxon>Hypocreomycetidae</taxon>
        <taxon>Glomerellales</taxon>
        <taxon>Glomerellaceae</taxon>
        <taxon>Colletotrichum</taxon>
        <taxon>Colletotrichum acutatum species complex</taxon>
    </lineage>
</organism>
<feature type="compositionally biased region" description="Basic and acidic residues" evidence="1">
    <location>
        <begin position="472"/>
        <end position="489"/>
    </location>
</feature>
<protein>
    <submittedName>
        <fullName evidence="2">Uncharacterized protein</fullName>
    </submittedName>
</protein>
<evidence type="ECO:0000313" key="2">
    <source>
        <dbReference type="EMBL" id="UQC89190.1"/>
    </source>
</evidence>
<dbReference type="RefSeq" id="XP_049150791.1">
    <property type="nucleotide sequence ID" value="XM_049293645.1"/>
</dbReference>
<evidence type="ECO:0000256" key="1">
    <source>
        <dbReference type="SAM" id="MobiDB-lite"/>
    </source>
</evidence>
<name>A0A9Q8T537_9PEZI</name>
<feature type="region of interest" description="Disordered" evidence="1">
    <location>
        <begin position="834"/>
        <end position="883"/>
    </location>
</feature>
<evidence type="ECO:0000313" key="3">
    <source>
        <dbReference type="Proteomes" id="UP000830671"/>
    </source>
</evidence>
<accession>A0A9Q8T537</accession>
<reference evidence="2" key="1">
    <citation type="journal article" date="2021" name="Mol. Plant Microbe Interact.">
        <title>Complete Genome Sequence of the Plant-Pathogenic Fungus Colletotrichum lupini.</title>
        <authorList>
            <person name="Baroncelli R."/>
            <person name="Pensec F."/>
            <person name="Da Lio D."/>
            <person name="Boufleur T."/>
            <person name="Vicente I."/>
            <person name="Sarrocco S."/>
            <person name="Picot A."/>
            <person name="Baraldi E."/>
            <person name="Sukno S."/>
            <person name="Thon M."/>
            <person name="Le Floch G."/>
        </authorList>
    </citation>
    <scope>NUCLEOTIDE SEQUENCE</scope>
    <source>
        <strain evidence="2">IMI 504893</strain>
    </source>
</reference>
<dbReference type="GeneID" id="73348655"/>
<feature type="region of interest" description="Disordered" evidence="1">
    <location>
        <begin position="460"/>
        <end position="499"/>
    </location>
</feature>
<keyword evidence="3" id="KW-1185">Reference proteome</keyword>
<dbReference type="KEGG" id="clup:CLUP02_14718"/>
<dbReference type="Proteomes" id="UP000830671">
    <property type="component" value="Chromosome 8"/>
</dbReference>
<sequence length="1303" mass="144242">MASNGTEGFWWRHAFLPPEAFLENRNKNGKQVRIPFPHIYTASSGIHAPYTHATALISSTAFWAMQQNEEQRLASSVLSTSPSPDYASVQYPTSIQQAVFAKVAAKTVRSQETTIDTKEHEALPATNCHSILRTQYSVHSMNDGMGPENALEHPHLTNSHPPGSLTLTTLSLSLSLLSPGLPHQSLSLPCFSNLSSRFTCTVQSTGYGPSSALVTQGPTPTSPALPCHPDPVHPSIFGLVLCASSLHCTSTRAPKHIRRDGILCLSSAAAQDWSITLRLRTMQSLSSMQYSLLCHSPKAKASPPRGPDLAEEKMATRANKNRPKPRVVEPGKKPQWNMKKSTINMSGYGDCTETKETPIVGVGISIHVVPPLASNTSRLAASFLTIHVLFHSKYHRYCQRTGTNSEQYPLICRLRPASLKCPELLGLLRVRMRGGVFVDAPPAPTCVVTTVNDQSQLIQHSTAQRQHHHGVDRRDKIRGRERGSLEQEHGGSNSDSFIHRRTNETPLEVDWSKWFPSSSLLFSGTAYGLVSGEKEMRNEFALAYLRSAAGAHLGLLSCWFSLRVFLLSCASLTSAAGPLTSCPANDARKHWPHPLQVLESTARATHNGIRICNPPCTSMPNPIMTMARMGSLLPLGRGLLGEGGRSPYRDPDPHNIRIPVFLSVYGYLSTKWIMGTRPNERINIMTLQYDLVLPRHLGGRLIVIYQPNVSSYSFQDQRNNWSTCGGGGAESVNLTMPHRSQRLRTSAIAAAAALSTWIWMSKNALPVSSCLRGAFRKPPADEDECEAICYWSNPLQNNVSSGLHAVEISRSGAARHSGTPIQWRFSRYGVHASDTVRTQQRYGGNNEKQESDGRRRGPRSPPPPLSYLQSWEDPRTLGDQRPSSSAILHCSKLSIRRAPPVLPSLFLLGSSTSTTPNPRFRPLLLSPTRNPSIQERPNPSNQPQFSRWPSGPVRALPRSAVQAGGAATPSLGTRDPADSRSNTRPKGPTGPTGILLVGCYGAKTGGPLPITQHTKRSADPAQHDALALRMLVSLSIKHLDSRGASPSMYSNRYTKQDEAKLLVRQFTRSDRVTSIYQMPWFRWKAEERSVKHRFSPQRHLRRKHHLETLPGSLWQYTRRQSKYSSHPDATSLSVVIRLRILDYRLDFSLSLSLVLAQVTRATPNPDRLYQPPDLVEPFCVRFKLLPLYTSATITTSRHLGLGLLSGVMILHLADDGVERRIQSALESWLTDRPFCQVTTHSRSQDRVDWSRSPIVYGSPFDKRYRNLLGVPGLKINGPNMNPAQSPSISVHCLPRVLREYRAL</sequence>
<proteinExistence type="predicted"/>
<gene>
    <name evidence="2" type="ORF">CLUP02_14718</name>
</gene>